<proteinExistence type="predicted"/>
<evidence type="ECO:0000313" key="2">
    <source>
        <dbReference type="Proteomes" id="UP000507962"/>
    </source>
</evidence>
<dbReference type="Proteomes" id="UP000507962">
    <property type="component" value="Unassembled WGS sequence"/>
</dbReference>
<gene>
    <name evidence="1" type="ORF">MSL71_51490</name>
</gene>
<accession>A0A4U8YVH3</accession>
<protein>
    <submittedName>
        <fullName evidence="1">Homeodomain-like domain</fullName>
    </submittedName>
</protein>
<sequence length="128" mass="15153">MGLTLRTVQRWEKNGLQDRRKGTRATPVNKLSEIEEKRILKVLSSPEYCDLSPNQIVPLLADKGIYYCSESIILRLLRKMRMNTHRQHCRPRRHKKPEEYVATGPNQVWSWDITYLPLQVRDVSFIFT</sequence>
<dbReference type="AlphaFoldDB" id="A0A4U8YVH3"/>
<name>A0A4U8YVH3_9BACT</name>
<keyword evidence="1" id="KW-0238">DNA-binding</keyword>
<keyword evidence="1" id="KW-0371">Homeobox</keyword>
<dbReference type="EMBL" id="CAADHO010000018">
    <property type="protein sequence ID" value="VFQ47449.1"/>
    <property type="molecule type" value="Genomic_DNA"/>
</dbReference>
<evidence type="ECO:0000313" key="1">
    <source>
        <dbReference type="EMBL" id="VFQ47449.1"/>
    </source>
</evidence>
<keyword evidence="2" id="KW-1185">Reference proteome</keyword>
<organism evidence="1 2">
    <name type="scientific">Desulfoluna butyratoxydans</name>
    <dbReference type="NCBI Taxonomy" id="231438"/>
    <lineage>
        <taxon>Bacteria</taxon>
        <taxon>Pseudomonadati</taxon>
        <taxon>Thermodesulfobacteriota</taxon>
        <taxon>Desulfobacteria</taxon>
        <taxon>Desulfobacterales</taxon>
        <taxon>Desulfolunaceae</taxon>
        <taxon>Desulfoluna</taxon>
    </lineage>
</organism>
<dbReference type="GO" id="GO:0003677">
    <property type="term" value="F:DNA binding"/>
    <property type="evidence" value="ECO:0007669"/>
    <property type="project" value="UniProtKB-KW"/>
</dbReference>
<reference evidence="1 2" key="1">
    <citation type="submission" date="2019-03" db="EMBL/GenBank/DDBJ databases">
        <authorList>
            <person name="Nijsse B."/>
        </authorList>
    </citation>
    <scope>NUCLEOTIDE SEQUENCE [LARGE SCALE GENOMIC DNA]</scope>
    <source>
        <strain evidence="1">Desulfoluna butyratoxydans MSL71</strain>
    </source>
</reference>